<dbReference type="Pfam" id="PF13407">
    <property type="entry name" value="Peripla_BP_4"/>
    <property type="match status" value="1"/>
</dbReference>
<dbReference type="PANTHER" id="PTHR30036">
    <property type="entry name" value="D-XYLOSE-BINDING PERIPLASMIC PROTEIN"/>
    <property type="match status" value="1"/>
</dbReference>
<dbReference type="GO" id="GO:0030246">
    <property type="term" value="F:carbohydrate binding"/>
    <property type="evidence" value="ECO:0007669"/>
    <property type="project" value="TreeGrafter"/>
</dbReference>
<feature type="domain" description="Periplasmic binding protein" evidence="3">
    <location>
        <begin position="19"/>
        <end position="237"/>
    </location>
</feature>
<evidence type="ECO:0000256" key="1">
    <source>
        <dbReference type="ARBA" id="ARBA00004196"/>
    </source>
</evidence>
<sequence length="280" mass="30294">TIVDLQGQIPTPLDTVKVAFVGHGTAEDPCWIAYQNGAETLAKSIRNVEVVFRYSKEDIALQVDMVREEIARGVDAIIVSIAHETALDAPVQEARDAGIVVIAFDTDDPEGAAGNARQAFVTSTITGKGICYDTSYMRGELVIDYFDGFPKGGHVFFPNEGPGATWSDQSRQGLVEYFEERGYIKGEDWFLDEIDATYDVATAEERITAYILAHPEIDVIVPCGGCTSIASVLAQEALEMEPEELPIFSWPHGPVDARGIRSGLVIAGVTDSHSNSGVLP</sequence>
<protein>
    <recommendedName>
        <fullName evidence="3">Periplasmic binding protein domain-containing protein</fullName>
    </recommendedName>
</protein>
<feature type="non-terminal residue" evidence="4">
    <location>
        <position position="280"/>
    </location>
</feature>
<name>X1NKV5_9ZZZZ</name>
<comment type="similarity">
    <text evidence="2">Belongs to the bacterial solute-binding protein 2 family.</text>
</comment>
<comment type="subcellular location">
    <subcellularLocation>
        <location evidence="1">Cell envelope</location>
    </subcellularLocation>
</comment>
<dbReference type="SUPFAM" id="SSF53822">
    <property type="entry name" value="Periplasmic binding protein-like I"/>
    <property type="match status" value="1"/>
</dbReference>
<proteinExistence type="inferred from homology"/>
<reference evidence="4" key="1">
    <citation type="journal article" date="2014" name="Front. Microbiol.">
        <title>High frequency of phylogenetically diverse reductive dehalogenase-homologous genes in deep subseafloor sedimentary metagenomes.</title>
        <authorList>
            <person name="Kawai M."/>
            <person name="Futagami T."/>
            <person name="Toyoda A."/>
            <person name="Takaki Y."/>
            <person name="Nishi S."/>
            <person name="Hori S."/>
            <person name="Arai W."/>
            <person name="Tsubouchi T."/>
            <person name="Morono Y."/>
            <person name="Uchiyama I."/>
            <person name="Ito T."/>
            <person name="Fujiyama A."/>
            <person name="Inagaki F."/>
            <person name="Takami H."/>
        </authorList>
    </citation>
    <scope>NUCLEOTIDE SEQUENCE</scope>
    <source>
        <strain evidence="4">Expedition CK06-06</strain>
    </source>
</reference>
<organism evidence="4">
    <name type="scientific">marine sediment metagenome</name>
    <dbReference type="NCBI Taxonomy" id="412755"/>
    <lineage>
        <taxon>unclassified sequences</taxon>
        <taxon>metagenomes</taxon>
        <taxon>ecological metagenomes</taxon>
    </lineage>
</organism>
<evidence type="ECO:0000259" key="3">
    <source>
        <dbReference type="Pfam" id="PF13407"/>
    </source>
</evidence>
<dbReference type="InterPro" id="IPR028082">
    <property type="entry name" value="Peripla_BP_I"/>
</dbReference>
<dbReference type="EMBL" id="BARV01018118">
    <property type="protein sequence ID" value="GAI30846.1"/>
    <property type="molecule type" value="Genomic_DNA"/>
</dbReference>
<dbReference type="InterPro" id="IPR025997">
    <property type="entry name" value="SBP_2_dom"/>
</dbReference>
<comment type="caution">
    <text evidence="4">The sequence shown here is derived from an EMBL/GenBank/DDBJ whole genome shotgun (WGS) entry which is preliminary data.</text>
</comment>
<dbReference type="Gene3D" id="3.40.50.2300">
    <property type="match status" value="2"/>
</dbReference>
<gene>
    <name evidence="4" type="ORF">S06H3_30718</name>
</gene>
<evidence type="ECO:0000313" key="4">
    <source>
        <dbReference type="EMBL" id="GAI30846.1"/>
    </source>
</evidence>
<feature type="non-terminal residue" evidence="4">
    <location>
        <position position="1"/>
    </location>
</feature>
<dbReference type="InterPro" id="IPR050555">
    <property type="entry name" value="Bact_Solute-Bind_Prot2"/>
</dbReference>
<accession>X1NKV5</accession>
<dbReference type="GO" id="GO:0030288">
    <property type="term" value="C:outer membrane-bounded periplasmic space"/>
    <property type="evidence" value="ECO:0007669"/>
    <property type="project" value="TreeGrafter"/>
</dbReference>
<evidence type="ECO:0000256" key="2">
    <source>
        <dbReference type="ARBA" id="ARBA00007639"/>
    </source>
</evidence>
<dbReference type="AlphaFoldDB" id="X1NKV5"/>
<dbReference type="PANTHER" id="PTHR30036:SF7">
    <property type="entry name" value="ABC TRANSPORTER PERIPLASMIC-BINDING PROTEIN YPHF"/>
    <property type="match status" value="1"/>
</dbReference>